<evidence type="ECO:0000313" key="2">
    <source>
        <dbReference type="EMBL" id="SDY17154.1"/>
    </source>
</evidence>
<organism evidence="2 3">
    <name type="scientific">Evansella caseinilytica</name>
    <dbReference type="NCBI Taxonomy" id="1503961"/>
    <lineage>
        <taxon>Bacteria</taxon>
        <taxon>Bacillati</taxon>
        <taxon>Bacillota</taxon>
        <taxon>Bacilli</taxon>
        <taxon>Bacillales</taxon>
        <taxon>Bacillaceae</taxon>
        <taxon>Evansella</taxon>
    </lineage>
</organism>
<dbReference type="InterPro" id="IPR055259">
    <property type="entry name" value="YkvP/CgeB_Glyco_trans-like"/>
</dbReference>
<protein>
    <submittedName>
        <fullName evidence="2">Spore maturation protein CgeB</fullName>
    </submittedName>
</protein>
<gene>
    <name evidence="2" type="ORF">SAMN05421736_101562</name>
</gene>
<keyword evidence="3" id="KW-1185">Reference proteome</keyword>
<reference evidence="3" key="1">
    <citation type="submission" date="2016-10" db="EMBL/GenBank/DDBJ databases">
        <authorList>
            <person name="Varghese N."/>
            <person name="Submissions S."/>
        </authorList>
    </citation>
    <scope>NUCLEOTIDE SEQUENCE [LARGE SCALE GENOMIC DNA]</scope>
    <source>
        <strain evidence="3">SP</strain>
    </source>
</reference>
<dbReference type="OrthoDB" id="110463at2"/>
<dbReference type="Proteomes" id="UP000198935">
    <property type="component" value="Unassembled WGS sequence"/>
</dbReference>
<evidence type="ECO:0000313" key="3">
    <source>
        <dbReference type="Proteomes" id="UP000198935"/>
    </source>
</evidence>
<evidence type="ECO:0000259" key="1">
    <source>
        <dbReference type="Pfam" id="PF13524"/>
    </source>
</evidence>
<feature type="domain" description="Spore protein YkvP/CgeB glycosyl transferase-like" evidence="1">
    <location>
        <begin position="165"/>
        <end position="341"/>
    </location>
</feature>
<name>A0A1H3HQX2_9BACI</name>
<proteinExistence type="predicted"/>
<dbReference type="AlphaFoldDB" id="A0A1H3HQX2"/>
<dbReference type="STRING" id="1503961.SAMN05421736_101562"/>
<dbReference type="EMBL" id="FNPI01000001">
    <property type="protein sequence ID" value="SDY17154.1"/>
    <property type="molecule type" value="Genomic_DNA"/>
</dbReference>
<accession>A0A1H3HQX2</accession>
<dbReference type="Pfam" id="PF13524">
    <property type="entry name" value="Glyco_trans_1_2"/>
    <property type="match status" value="1"/>
</dbReference>
<sequence length="350" mass="39982">MKFLYIRSSYGGIYHYFDEGIIRAFTAAGWTPVTLSANSTPEQIAVAISEEAPAFLFTLIGNGRSDKIIPALSSLPLPKAGWFCEDPYYIHDTVKIIDHFHAIFTVEKNAVHFYQQAGHQHVTYLPLGFDEKIYCPQKPEGSLYQADVCLVGYPYEERVELMKYLLKETSWNIQVIGGKWSYALHSIKNSRLQLINYWIPPEKVAYYYSTSKVVINTHRSLNETMNNNKAIRWRRRNGSTNRVSFSENRNNREADIHASSPNNRLFEIAGCKAAQVVDHTRNISRLFPSAGSIPVFHTEEECLQKIAVLLDDVKARKQLVAATYKDSLKLHTFTSRVRKLISVINKELLS</sequence>